<dbReference type="Proteomes" id="UP000237423">
    <property type="component" value="Unassembled WGS sequence"/>
</dbReference>
<gene>
    <name evidence="3" type="ORF">AADEFJLK_01308</name>
</gene>
<keyword evidence="1" id="KW-0732">Signal</keyword>
<evidence type="ECO:0000313" key="3">
    <source>
        <dbReference type="EMBL" id="POZ52701.1"/>
    </source>
</evidence>
<dbReference type="SUPFAM" id="SSF69304">
    <property type="entry name" value="Tricorn protease N-terminal domain"/>
    <property type="match status" value="1"/>
</dbReference>
<feature type="domain" description="Hydrazine synthase alpha subunit middle" evidence="2">
    <location>
        <begin position="645"/>
        <end position="698"/>
    </location>
</feature>
<dbReference type="InterPro" id="IPR040698">
    <property type="entry name" value="HZS_alpha_mid"/>
</dbReference>
<sequence>MNNKLTTLSVALLAPLAFSAQATITTPNPIVFVTQVPIPMDFCTINATFCNHQASIDISGRGGDLWIRYPNGTLKNLTAAAGYGQTGLQGDQAIQVRDPAVHWNGKKIIFSMVIGAPKHYQVVSYRWQLYEITGLGKNEISVITKVPGQPSNYNNVNPTYGTDGRIIFVSDQPRGGQAQLYPQLDEYEEAPSNTGLWSLNPSNGKQTMLTHSPSGDFDPFIDSFGRVTFTRWDHLQQDQQAAGDRNGTDNYGTFNYSSEAANAKILNSRQEVFPEPLTFDTISLAGTNLHGHSFNHFFPWQVHEDGTDLELVNHIGRHELGGSYVDAVFTDDPVLTYLTNNSNPNKISNFFQISQDPTNPNYFIGINAPEFGTHAAGQIVRLTNVAPGHNADQMTIDYLTDKSTASIVADGATPPPENSGHYRDPNILANGTLIAAHTFETRQDRNEGTTTPNYSDTYPQARYAFRLRTLKQLPNGTWTADQPLTSGISKNITYYGPDSLFHYTNELWELQPVEVKATTKPTKLLPTLDTPEQQVLQEEGVSEASLRQYLQSKGLALAIMRNVTTRDHSDKQQPFNLAVAGSATQTVTPKGKVYEVAHFQVFQADQLRGLTGCCSSTPKPGRRVLAQPLHSVTANIPEAAGAPKGSVKVAADGSVAMLLPTRRALSWQLTDSQGKFVVRERNWLSMQPGEIRTCPSCHGVNSSDQIGDPTPVNKPEALRELLTYLKANGSL</sequence>
<reference evidence="3 4" key="1">
    <citation type="submission" date="2017-11" db="EMBL/GenBank/DDBJ databases">
        <title>Draft Genome Sequence of Methylobacter psychrotolerans Sph1T, an Obligate Methanotroph from Low-Temperature Environments.</title>
        <authorList>
            <person name="Oshkin I.Y."/>
            <person name="Miroshnikov K."/>
            <person name="Belova S.E."/>
            <person name="Korzhenkov A."/>
            <person name="Toshchakov S.V."/>
            <person name="Dedysh S.N."/>
        </authorList>
    </citation>
    <scope>NUCLEOTIDE SEQUENCE [LARGE SCALE GENOMIC DNA]</scope>
    <source>
        <strain evidence="3 4">Sph1</strain>
    </source>
</reference>
<accession>A0A2S5CPG0</accession>
<dbReference type="EMBL" id="PGFZ01000002">
    <property type="protein sequence ID" value="POZ52701.1"/>
    <property type="molecule type" value="Genomic_DNA"/>
</dbReference>
<dbReference type="Pfam" id="PF18582">
    <property type="entry name" value="HZS_alpha"/>
    <property type="match status" value="1"/>
</dbReference>
<evidence type="ECO:0000259" key="2">
    <source>
        <dbReference type="Pfam" id="PF18582"/>
    </source>
</evidence>
<feature type="signal peptide" evidence="1">
    <location>
        <begin position="1"/>
        <end position="22"/>
    </location>
</feature>
<comment type="caution">
    <text evidence="3">The sequence shown here is derived from an EMBL/GenBank/DDBJ whole genome shotgun (WGS) entry which is preliminary data.</text>
</comment>
<evidence type="ECO:0000313" key="4">
    <source>
        <dbReference type="Proteomes" id="UP000237423"/>
    </source>
</evidence>
<dbReference type="AlphaFoldDB" id="A0A2S5CPG0"/>
<organism evidence="3 4">
    <name type="scientific">Methylovulum psychrotolerans</name>
    <dbReference type="NCBI Taxonomy" id="1704499"/>
    <lineage>
        <taxon>Bacteria</taxon>
        <taxon>Pseudomonadati</taxon>
        <taxon>Pseudomonadota</taxon>
        <taxon>Gammaproteobacteria</taxon>
        <taxon>Methylococcales</taxon>
        <taxon>Methylococcaceae</taxon>
        <taxon>Methylovulum</taxon>
    </lineage>
</organism>
<dbReference type="RefSeq" id="WP_103973711.1">
    <property type="nucleotide sequence ID" value="NZ_PGFZ01000002.1"/>
</dbReference>
<protein>
    <recommendedName>
        <fullName evidence="2">Hydrazine synthase alpha subunit middle domain-containing protein</fullName>
    </recommendedName>
</protein>
<feature type="chain" id="PRO_5015479304" description="Hydrazine synthase alpha subunit middle domain-containing protein" evidence="1">
    <location>
        <begin position="23"/>
        <end position="731"/>
    </location>
</feature>
<name>A0A2S5CPG0_9GAMM</name>
<proteinExistence type="predicted"/>
<evidence type="ECO:0000256" key="1">
    <source>
        <dbReference type="SAM" id="SignalP"/>
    </source>
</evidence>